<dbReference type="GO" id="GO:0005829">
    <property type="term" value="C:cytosol"/>
    <property type="evidence" value="ECO:0007669"/>
    <property type="project" value="TreeGrafter"/>
</dbReference>
<keyword evidence="2" id="KW-0808">Transferase</keyword>
<dbReference type="InterPro" id="IPR045886">
    <property type="entry name" value="ThiF/MoeB/HesA"/>
</dbReference>
<dbReference type="RefSeq" id="WP_189635255.1">
    <property type="nucleotide sequence ID" value="NZ_BMYQ01000017.1"/>
</dbReference>
<dbReference type="InterPro" id="IPR000594">
    <property type="entry name" value="ThiF_NAD_FAD-bd"/>
</dbReference>
<evidence type="ECO:0000256" key="2">
    <source>
        <dbReference type="ARBA" id="ARBA00022679"/>
    </source>
</evidence>
<evidence type="ECO:0000313" key="14">
    <source>
        <dbReference type="EMBL" id="GGW44386.1"/>
    </source>
</evidence>
<dbReference type="Gene3D" id="3.40.50.720">
    <property type="entry name" value="NAD(P)-binding Rossmann-like Domain"/>
    <property type="match status" value="1"/>
</dbReference>
<proteinExistence type="inferred from homology"/>
<dbReference type="AlphaFoldDB" id="A0A918MPZ5"/>
<comment type="similarity">
    <text evidence="1">Belongs to the HesA/MoeB/ThiF family.</text>
</comment>
<keyword evidence="4" id="KW-0067">ATP-binding</keyword>
<evidence type="ECO:0000256" key="4">
    <source>
        <dbReference type="ARBA" id="ARBA00022840"/>
    </source>
</evidence>
<evidence type="ECO:0000256" key="9">
    <source>
        <dbReference type="ARBA" id="ARBA00073635"/>
    </source>
</evidence>
<gene>
    <name evidence="14" type="ORF">GCM10011452_35790</name>
</gene>
<comment type="subunit">
    <text evidence="7">Homodimer. Forms a stable heterotetrameric complex of 2 MoeB and 2 MoaD during adenylation of MoaD.</text>
</comment>
<keyword evidence="15" id="KW-1185">Reference proteome</keyword>
<evidence type="ECO:0000256" key="5">
    <source>
        <dbReference type="ARBA" id="ARBA00052218"/>
    </source>
</evidence>
<evidence type="ECO:0000256" key="3">
    <source>
        <dbReference type="ARBA" id="ARBA00022741"/>
    </source>
</evidence>
<dbReference type="InterPro" id="IPR035985">
    <property type="entry name" value="Ubiquitin-activating_enz"/>
</dbReference>
<dbReference type="GO" id="GO:0004792">
    <property type="term" value="F:thiosulfate-cyanide sulfurtransferase activity"/>
    <property type="evidence" value="ECO:0007669"/>
    <property type="project" value="TreeGrafter"/>
</dbReference>
<dbReference type="GO" id="GO:0061605">
    <property type="term" value="F:molybdopterin-synthase adenylyltransferase activity"/>
    <property type="evidence" value="ECO:0007669"/>
    <property type="project" value="UniProtKB-EC"/>
</dbReference>
<comment type="function">
    <text evidence="6">Catalyzes the adenylation by ATP of the carboxyl group of the C-terminal glycine of sulfur carrier protein MoaD.</text>
</comment>
<dbReference type="PANTHER" id="PTHR10953">
    <property type="entry name" value="UBIQUITIN-ACTIVATING ENZYME E1"/>
    <property type="match status" value="1"/>
</dbReference>
<dbReference type="FunFam" id="3.40.50.720:FF:000033">
    <property type="entry name" value="Adenylyltransferase and sulfurtransferase MOCS3"/>
    <property type="match status" value="1"/>
</dbReference>
<evidence type="ECO:0000256" key="6">
    <source>
        <dbReference type="ARBA" id="ARBA00055169"/>
    </source>
</evidence>
<dbReference type="NCBIfam" id="NF004281">
    <property type="entry name" value="PRK05690.1"/>
    <property type="match status" value="1"/>
</dbReference>
<dbReference type="Pfam" id="PF00899">
    <property type="entry name" value="ThiF"/>
    <property type="match status" value="1"/>
</dbReference>
<reference evidence="14" key="1">
    <citation type="journal article" date="2014" name="Int. J. Syst. Evol. Microbiol.">
        <title>Complete genome sequence of Corynebacterium casei LMG S-19264T (=DSM 44701T), isolated from a smear-ripened cheese.</title>
        <authorList>
            <consortium name="US DOE Joint Genome Institute (JGI-PGF)"/>
            <person name="Walter F."/>
            <person name="Albersmeier A."/>
            <person name="Kalinowski J."/>
            <person name="Ruckert C."/>
        </authorList>
    </citation>
    <scope>NUCLEOTIDE SEQUENCE</scope>
    <source>
        <strain evidence="14">KCTC 23714</strain>
    </source>
</reference>
<evidence type="ECO:0000256" key="8">
    <source>
        <dbReference type="ARBA" id="ARBA00066884"/>
    </source>
</evidence>
<dbReference type="GO" id="GO:0008146">
    <property type="term" value="F:sulfotransferase activity"/>
    <property type="evidence" value="ECO:0007669"/>
    <property type="project" value="TreeGrafter"/>
</dbReference>
<keyword evidence="3" id="KW-0547">Nucleotide-binding</keyword>
<dbReference type="SUPFAM" id="SSF69572">
    <property type="entry name" value="Activating enzymes of the ubiquitin-like proteins"/>
    <property type="match status" value="1"/>
</dbReference>
<protein>
    <recommendedName>
        <fullName evidence="9">Molybdopterin-synthase adenylyltransferase</fullName>
        <ecNumber evidence="8">2.7.7.80</ecNumber>
    </recommendedName>
    <alternativeName>
        <fullName evidence="12">MoaD protein adenylase</fullName>
    </alternativeName>
    <alternativeName>
        <fullName evidence="10">Molybdopterin-converting factor subunit 1 adenylase</fullName>
    </alternativeName>
    <alternativeName>
        <fullName evidence="11">Sulfur carrier protein MoaD adenylyltransferase</fullName>
    </alternativeName>
</protein>
<accession>A0A918MPZ5</accession>
<sequence length="263" mass="27586">MPTSKPLYAPDELPRYARHIALREIGGPGQGRLKRASVLVVGAGGLGAPILMYLAAAGVGQITVVDDDTVSLSNLQRQVIHHQDRLGMAKVTSAEITLAGINPFVQVTGIATRLGAEDARALVAGQTVVLDATDNLPTRHLLNTACVAAGVPLLSGAISQWEGQITVYDPARGAPCLACLFPTIPADDLAPDCARAGVMGALPGIIGSMMAAEAIKLITGAGRSLRGRLILQDVLWGETREIAVHRRRDCPVCHSLKEDTPCN</sequence>
<evidence type="ECO:0000256" key="7">
    <source>
        <dbReference type="ARBA" id="ARBA00063809"/>
    </source>
</evidence>
<comment type="catalytic activity">
    <reaction evidence="5">
        <text>[molybdopterin-synthase sulfur-carrier protein]-C-terminal Gly-Gly + ATP + H(+) = [molybdopterin-synthase sulfur-carrier protein]-C-terminal Gly-Gly-AMP + diphosphate</text>
        <dbReference type="Rhea" id="RHEA:43616"/>
        <dbReference type="Rhea" id="RHEA-COMP:12159"/>
        <dbReference type="Rhea" id="RHEA-COMP:12202"/>
        <dbReference type="ChEBI" id="CHEBI:15378"/>
        <dbReference type="ChEBI" id="CHEBI:30616"/>
        <dbReference type="ChEBI" id="CHEBI:33019"/>
        <dbReference type="ChEBI" id="CHEBI:90618"/>
        <dbReference type="ChEBI" id="CHEBI:90778"/>
        <dbReference type="EC" id="2.7.7.80"/>
    </reaction>
</comment>
<evidence type="ECO:0000256" key="11">
    <source>
        <dbReference type="ARBA" id="ARBA00075328"/>
    </source>
</evidence>
<dbReference type="GO" id="GO:0008641">
    <property type="term" value="F:ubiquitin-like modifier activating enzyme activity"/>
    <property type="evidence" value="ECO:0007669"/>
    <property type="project" value="InterPro"/>
</dbReference>
<feature type="domain" description="THIF-type NAD/FAD binding fold" evidence="13">
    <location>
        <begin position="16"/>
        <end position="252"/>
    </location>
</feature>
<evidence type="ECO:0000313" key="15">
    <source>
        <dbReference type="Proteomes" id="UP000628984"/>
    </source>
</evidence>
<evidence type="ECO:0000256" key="12">
    <source>
        <dbReference type="ARBA" id="ARBA00078531"/>
    </source>
</evidence>
<dbReference type="CDD" id="cd00757">
    <property type="entry name" value="ThiF_MoeB_HesA_family"/>
    <property type="match status" value="1"/>
</dbReference>
<dbReference type="GO" id="GO:0005524">
    <property type="term" value="F:ATP binding"/>
    <property type="evidence" value="ECO:0007669"/>
    <property type="project" value="UniProtKB-KW"/>
</dbReference>
<dbReference type="EC" id="2.7.7.80" evidence="8"/>
<dbReference type="Proteomes" id="UP000628984">
    <property type="component" value="Unassembled WGS sequence"/>
</dbReference>
<organism evidence="14 15">
    <name type="scientific">Gemmobacter lanyuensis</name>
    <dbReference type="NCBI Taxonomy" id="1054497"/>
    <lineage>
        <taxon>Bacteria</taxon>
        <taxon>Pseudomonadati</taxon>
        <taxon>Pseudomonadota</taxon>
        <taxon>Alphaproteobacteria</taxon>
        <taxon>Rhodobacterales</taxon>
        <taxon>Paracoccaceae</taxon>
        <taxon>Gemmobacter</taxon>
    </lineage>
</organism>
<dbReference type="PANTHER" id="PTHR10953:SF102">
    <property type="entry name" value="ADENYLYLTRANSFERASE AND SULFURTRANSFERASE MOCS3"/>
    <property type="match status" value="1"/>
</dbReference>
<name>A0A918MPZ5_9RHOB</name>
<evidence type="ECO:0000259" key="13">
    <source>
        <dbReference type="Pfam" id="PF00899"/>
    </source>
</evidence>
<dbReference type="EMBL" id="BMYQ01000017">
    <property type="protein sequence ID" value="GGW44386.1"/>
    <property type="molecule type" value="Genomic_DNA"/>
</dbReference>
<evidence type="ECO:0000256" key="1">
    <source>
        <dbReference type="ARBA" id="ARBA00009919"/>
    </source>
</evidence>
<comment type="caution">
    <text evidence="14">The sequence shown here is derived from an EMBL/GenBank/DDBJ whole genome shotgun (WGS) entry which is preliminary data.</text>
</comment>
<reference evidence="14" key="2">
    <citation type="submission" date="2020-09" db="EMBL/GenBank/DDBJ databases">
        <authorList>
            <person name="Sun Q."/>
            <person name="Kim S."/>
        </authorList>
    </citation>
    <scope>NUCLEOTIDE SEQUENCE</scope>
    <source>
        <strain evidence="14">KCTC 23714</strain>
    </source>
</reference>
<evidence type="ECO:0000256" key="10">
    <source>
        <dbReference type="ARBA" id="ARBA00075110"/>
    </source>
</evidence>